<sequence>MFAGFKRPEKRLIHFLAHASLSRQTYNKEKRYFSAAAGGKNLGGYYRKLEVVIMHAVGFRYDGVCVYMYICIGMTSLNISIRISGVAVSPGVLRD</sequence>
<name>A0A1I8EFF4_WUCBA</name>
<proteinExistence type="predicted"/>
<accession>A0A1I8EFF4</accession>
<dbReference type="AlphaFoldDB" id="A0A1I8EFF4"/>
<evidence type="ECO:0000313" key="1">
    <source>
        <dbReference type="WBParaSite" id="maker-PairedContig_1697-snap-gene-3.34-mRNA-1"/>
    </source>
</evidence>
<protein>
    <submittedName>
        <fullName evidence="1">Uncharacterized protein</fullName>
    </submittedName>
</protein>
<dbReference type="WBParaSite" id="maker-PairedContig_1697-snap-gene-3.34-mRNA-1">
    <property type="protein sequence ID" value="maker-PairedContig_1697-snap-gene-3.34-mRNA-1"/>
    <property type="gene ID" value="maker-PairedContig_1697-snap-gene-3.34"/>
</dbReference>
<organism evidence="1">
    <name type="scientific">Wuchereria bancrofti</name>
    <dbReference type="NCBI Taxonomy" id="6293"/>
    <lineage>
        <taxon>Eukaryota</taxon>
        <taxon>Metazoa</taxon>
        <taxon>Ecdysozoa</taxon>
        <taxon>Nematoda</taxon>
        <taxon>Chromadorea</taxon>
        <taxon>Rhabditida</taxon>
        <taxon>Spirurina</taxon>
        <taxon>Spiruromorpha</taxon>
        <taxon>Filarioidea</taxon>
        <taxon>Onchocercidae</taxon>
        <taxon>Wuchereria</taxon>
    </lineage>
</organism>
<reference evidence="1" key="1">
    <citation type="submission" date="2016-11" db="UniProtKB">
        <authorList>
            <consortium name="WormBaseParasite"/>
        </authorList>
    </citation>
    <scope>IDENTIFICATION</scope>
    <source>
        <strain evidence="1">pt0022</strain>
    </source>
</reference>